<dbReference type="PANTHER" id="PTHR12905:SF16">
    <property type="entry name" value="SER_THR PROTEIN PHOSPHATASE FAMILY PROTEIN (AFU_ORTHOLOGUE AFUA_1G06000)"/>
    <property type="match status" value="1"/>
</dbReference>
<reference evidence="2 3" key="1">
    <citation type="submission" date="2017-10" db="EMBL/GenBank/DDBJ databases">
        <title>Comparative genomics in systemic dimorphic fungi from Ajellomycetaceae.</title>
        <authorList>
            <person name="Munoz J.F."/>
            <person name="Mcewen J.G."/>
            <person name="Clay O.K."/>
            <person name="Cuomo C.A."/>
        </authorList>
    </citation>
    <scope>NUCLEOTIDE SEQUENCE [LARGE SCALE GENOMIC DNA]</scope>
    <source>
        <strain evidence="2 3">UAMH5409</strain>
    </source>
</reference>
<name>A0A2B7WT32_9EURO</name>
<comment type="caution">
    <text evidence="2">The sequence shown here is derived from an EMBL/GenBank/DDBJ whole genome shotgun (WGS) entry which is preliminary data.</text>
</comment>
<dbReference type="AlphaFoldDB" id="A0A2B7WT32"/>
<keyword evidence="3" id="KW-1185">Reference proteome</keyword>
<evidence type="ECO:0008006" key="4">
    <source>
        <dbReference type="Google" id="ProtNLM"/>
    </source>
</evidence>
<evidence type="ECO:0000313" key="2">
    <source>
        <dbReference type="EMBL" id="PGG99736.1"/>
    </source>
</evidence>
<dbReference type="InterPro" id="IPR029052">
    <property type="entry name" value="Metallo-depent_PP-like"/>
</dbReference>
<dbReference type="InterPro" id="IPR051693">
    <property type="entry name" value="UPF0046_metallophosphoest"/>
</dbReference>
<accession>A0A2B7WT32</accession>
<feature type="compositionally biased region" description="Low complexity" evidence="1">
    <location>
        <begin position="149"/>
        <end position="160"/>
    </location>
</feature>
<proteinExistence type="predicted"/>
<evidence type="ECO:0000256" key="1">
    <source>
        <dbReference type="SAM" id="MobiDB-lite"/>
    </source>
</evidence>
<dbReference type="PANTHER" id="PTHR12905">
    <property type="entry name" value="METALLOPHOSPHOESTERASE"/>
    <property type="match status" value="1"/>
</dbReference>
<organism evidence="2 3">
    <name type="scientific">Helicocarpus griseus UAMH5409</name>
    <dbReference type="NCBI Taxonomy" id="1447875"/>
    <lineage>
        <taxon>Eukaryota</taxon>
        <taxon>Fungi</taxon>
        <taxon>Dikarya</taxon>
        <taxon>Ascomycota</taxon>
        <taxon>Pezizomycotina</taxon>
        <taxon>Eurotiomycetes</taxon>
        <taxon>Eurotiomycetidae</taxon>
        <taxon>Onygenales</taxon>
        <taxon>Ajellomycetaceae</taxon>
        <taxon>Helicocarpus</taxon>
    </lineage>
</organism>
<dbReference type="EMBL" id="PDNB01000198">
    <property type="protein sequence ID" value="PGG99736.1"/>
    <property type="molecule type" value="Genomic_DNA"/>
</dbReference>
<dbReference type="Proteomes" id="UP000223968">
    <property type="component" value="Unassembled WGS sequence"/>
</dbReference>
<dbReference type="Gene3D" id="3.60.21.10">
    <property type="match status" value="1"/>
</dbReference>
<sequence>MSARHILNFDTSHTTTVLPGCPSRPFRYHNLLTPCSTIPAHVPSPPPPFAPQPLVVGVCYFPPISPIRPILQLDPLRILTRITSKLAENCSCISASPVTQLISIHTNALSGNQDLSVSPSRALPSHTSHISSIVENDDDSYTAPPPLLPSSASSSAPASPSSFPPPFSSLYFIPNEDQLGHIQASVTESPMACLPAFAPALPFEELFASSSPSQSPAQPPVILDTKAALSRDKTGESSVKGIDDGEPPLSYTERLSPLESFTYVMAAAGGAASIITQVQQTGGGPLNTLGDIGGDEHITLDLCGTQFMLSCDKLLTLPEFVLLCLFPNGLLPDGHMGTFHEADVYPVDEHQVALEFANKKGRTLRIFGSPYTPQFGNFAFQYERKNDYWADRIPDDIDIVVTHGPPLCQLDTNPFGAAVGCAHLRRELSRKSPKLVDCGHIHEGHGEEVLLWDELQAEWERVVMGESSSSWYRMGFLVRNGFTSSLRGDIEDLKFATRIVNAAIARDSPKDDSHGLIVVLS</sequence>
<dbReference type="OrthoDB" id="9451547at2759"/>
<dbReference type="SUPFAM" id="SSF56300">
    <property type="entry name" value="Metallo-dependent phosphatases"/>
    <property type="match status" value="1"/>
</dbReference>
<evidence type="ECO:0000313" key="3">
    <source>
        <dbReference type="Proteomes" id="UP000223968"/>
    </source>
</evidence>
<feature type="region of interest" description="Disordered" evidence="1">
    <location>
        <begin position="135"/>
        <end position="160"/>
    </location>
</feature>
<protein>
    <recommendedName>
        <fullName evidence="4">Calcineurin-like phosphoesterase domain-containing protein</fullName>
    </recommendedName>
</protein>
<gene>
    <name evidence="2" type="ORF">AJ79_08425</name>
</gene>